<dbReference type="PANTHER" id="PTHR13903">
    <property type="entry name" value="PIRIN-RELATED"/>
    <property type="match status" value="1"/>
</dbReference>
<dbReference type="CDD" id="cd02247">
    <property type="entry name" value="cupin_pirin_C"/>
    <property type="match status" value="1"/>
</dbReference>
<dbReference type="Gene3D" id="2.60.120.10">
    <property type="entry name" value="Jelly Rolls"/>
    <property type="match status" value="2"/>
</dbReference>
<dbReference type="SUPFAM" id="SSF51182">
    <property type="entry name" value="RmlC-like cupins"/>
    <property type="match status" value="1"/>
</dbReference>
<dbReference type="Pfam" id="PF02678">
    <property type="entry name" value="Pirin"/>
    <property type="match status" value="1"/>
</dbReference>
<dbReference type="GO" id="GO:0046872">
    <property type="term" value="F:metal ion binding"/>
    <property type="evidence" value="ECO:0007669"/>
    <property type="project" value="UniProtKB-KW"/>
</dbReference>
<feature type="binding site" evidence="2">
    <location>
        <position position="60"/>
    </location>
    <ligand>
        <name>Fe cation</name>
        <dbReference type="ChEBI" id="CHEBI:24875"/>
    </ligand>
</feature>
<dbReference type="PANTHER" id="PTHR13903:SF8">
    <property type="entry name" value="PIRIN"/>
    <property type="match status" value="1"/>
</dbReference>
<dbReference type="AlphaFoldDB" id="A0A1D3TWS1"/>
<keyword evidence="2" id="KW-0408">Iron</keyword>
<evidence type="ECO:0000313" key="7">
    <source>
        <dbReference type="Proteomes" id="UP000199315"/>
    </source>
</evidence>
<feature type="domain" description="Pirin C-terminal" evidence="5">
    <location>
        <begin position="175"/>
        <end position="278"/>
    </location>
</feature>
<dbReference type="EMBL" id="FMKA01000025">
    <property type="protein sequence ID" value="SCP98710.1"/>
    <property type="molecule type" value="Genomic_DNA"/>
</dbReference>
<keyword evidence="7" id="KW-1185">Reference proteome</keyword>
<evidence type="ECO:0000313" key="6">
    <source>
        <dbReference type="EMBL" id="SCP98710.1"/>
    </source>
</evidence>
<comment type="cofactor">
    <cofactor evidence="2">
        <name>Fe cation</name>
        <dbReference type="ChEBI" id="CHEBI:24875"/>
    </cofactor>
    <text evidence="2">Binds 1 Fe cation per subunit.</text>
</comment>
<evidence type="ECO:0000256" key="2">
    <source>
        <dbReference type="PIRSR" id="PIRSR006232-1"/>
    </source>
</evidence>
<dbReference type="PIRSF" id="PIRSF006232">
    <property type="entry name" value="Pirin"/>
    <property type="match status" value="1"/>
</dbReference>
<accession>A0A1D3TWS1</accession>
<gene>
    <name evidence="6" type="ORF">SAMN05421730_10251</name>
</gene>
<dbReference type="OrthoDB" id="321327at2"/>
<evidence type="ECO:0008006" key="8">
    <source>
        <dbReference type="Google" id="ProtNLM"/>
    </source>
</evidence>
<dbReference type="RefSeq" id="WP_091235828.1">
    <property type="nucleotide sequence ID" value="NZ_FMKA01000025.1"/>
</dbReference>
<evidence type="ECO:0000259" key="4">
    <source>
        <dbReference type="Pfam" id="PF02678"/>
    </source>
</evidence>
<dbReference type="InterPro" id="IPR012093">
    <property type="entry name" value="Pirin"/>
</dbReference>
<evidence type="ECO:0000259" key="5">
    <source>
        <dbReference type="Pfam" id="PF05726"/>
    </source>
</evidence>
<proteinExistence type="inferred from homology"/>
<dbReference type="InterPro" id="IPR008778">
    <property type="entry name" value="Pirin_C_dom"/>
</dbReference>
<feature type="binding site" evidence="2">
    <location>
        <position position="106"/>
    </location>
    <ligand>
        <name>Fe cation</name>
        <dbReference type="ChEBI" id="CHEBI:24875"/>
    </ligand>
</feature>
<dbReference type="CDD" id="cd02909">
    <property type="entry name" value="cupin_pirin_N"/>
    <property type="match status" value="1"/>
</dbReference>
<feature type="domain" description="Pirin N-terminal" evidence="4">
    <location>
        <begin position="23"/>
        <end position="121"/>
    </location>
</feature>
<comment type="similarity">
    <text evidence="1 3">Belongs to the pirin family.</text>
</comment>
<evidence type="ECO:0000256" key="3">
    <source>
        <dbReference type="RuleBase" id="RU003457"/>
    </source>
</evidence>
<keyword evidence="2" id="KW-0479">Metal-binding</keyword>
<feature type="binding site" evidence="2">
    <location>
        <position position="104"/>
    </location>
    <ligand>
        <name>Fe cation</name>
        <dbReference type="ChEBI" id="CHEBI:24875"/>
    </ligand>
</feature>
<name>A0A1D3TWS1_9FIRM</name>
<evidence type="ECO:0000256" key="1">
    <source>
        <dbReference type="ARBA" id="ARBA00008416"/>
    </source>
</evidence>
<dbReference type="InterPro" id="IPR011051">
    <property type="entry name" value="RmlC_Cupin_sf"/>
</dbReference>
<protein>
    <recommendedName>
        <fullName evidence="8">Pirin N-terminal domain-containing protein</fullName>
    </recommendedName>
</protein>
<sequence length="281" mass="31249">MGKIRTVKKITRGVQAVDGAGVKLVRVIGYHDTKDYDPFLMLDAFDSSNPDDYTKGFPWHPHRGIETITYLIQGDIEHGDSLGNKGSILDGDCQWMTAGSGIIHQEMPKPAERMFGAQLWLNLPAKDKMTPPKYGDIKRESIPVAEEAGTRVHIIAGTYQGIQGAFEGSHVKADYLDVEVVAGNEWSYQCAPDATLFIYIVQGEGEFDADGKQTIPEKNAVLFNDGEVFRVKATDRGIRFLLFSGKPLKEPIAWGGPIVMNTKEELDLAFRELDENTFIKR</sequence>
<reference evidence="6 7" key="1">
    <citation type="submission" date="2016-09" db="EMBL/GenBank/DDBJ databases">
        <authorList>
            <person name="Capua I."/>
            <person name="De Benedictis P."/>
            <person name="Joannis T."/>
            <person name="Lombin L.H."/>
            <person name="Cattoli G."/>
        </authorList>
    </citation>
    <scope>NUCLEOTIDE SEQUENCE [LARGE SCALE GENOMIC DNA]</scope>
    <source>
        <strain evidence="6 7">GluBS11</strain>
    </source>
</reference>
<dbReference type="Pfam" id="PF05726">
    <property type="entry name" value="Pirin_C"/>
    <property type="match status" value="1"/>
</dbReference>
<dbReference type="InterPro" id="IPR014710">
    <property type="entry name" value="RmlC-like_jellyroll"/>
</dbReference>
<feature type="binding site" evidence="2">
    <location>
        <position position="62"/>
    </location>
    <ligand>
        <name>Fe cation</name>
        <dbReference type="ChEBI" id="CHEBI:24875"/>
    </ligand>
</feature>
<dbReference type="Proteomes" id="UP000199315">
    <property type="component" value="Unassembled WGS sequence"/>
</dbReference>
<dbReference type="InterPro" id="IPR003829">
    <property type="entry name" value="Pirin_N_dom"/>
</dbReference>
<organism evidence="6 7">
    <name type="scientific">Anaerobium acetethylicum</name>
    <dbReference type="NCBI Taxonomy" id="1619234"/>
    <lineage>
        <taxon>Bacteria</taxon>
        <taxon>Bacillati</taxon>
        <taxon>Bacillota</taxon>
        <taxon>Clostridia</taxon>
        <taxon>Lachnospirales</taxon>
        <taxon>Lachnospiraceae</taxon>
        <taxon>Anaerobium</taxon>
    </lineage>
</organism>